<sequence length="368" mass="38256">MDRRDAMALSGSASYFMQRGMTGSGSNQPSLHGSPGIHPLSNPNLPFQSNIGGTSVGSTLAVESSSAISPHGVNVGAPSALPQSEPAKRKRGRPRKYGTDGTVSLALSSSVPAHTGTISPTHKRGRGRPPGSGRKQQLASVGYLNFSFNRTYLRGSMNSSIYERVFLPVEQGEWLSGSAGMGFTPHIITVAVGEDIATKIVSFSQQGPRGICILSANGAVSTVTLRQSSTSGGTVTYEGRFEILCLSGSYLLTSNGGSRNRSGGLSVSLASPDGRVIGGGVGGMLIAASNVQVIVGSFLWGGSKTKNKKGEAPEGVRNLEHQTVDNPVTPTSVQQSQNLTPTSSVGVWGGSQPMDMRNAHIDIDLMRG</sequence>
<keyword evidence="4 7" id="KW-0238">DNA-binding</keyword>
<gene>
    <name evidence="10" type="ORF">EZV62_009848</name>
</gene>
<dbReference type="AlphaFoldDB" id="A0A5C7I1A6"/>
<feature type="domain" description="PPC" evidence="9">
    <location>
        <begin position="179"/>
        <end position="322"/>
    </location>
</feature>
<dbReference type="InterPro" id="IPR039605">
    <property type="entry name" value="AHL"/>
</dbReference>
<dbReference type="InterPro" id="IPR017956">
    <property type="entry name" value="AT_hook_DNA-bd_motif"/>
</dbReference>
<evidence type="ECO:0000256" key="3">
    <source>
        <dbReference type="ARBA" id="ARBA00023015"/>
    </source>
</evidence>
<dbReference type="CDD" id="cd11378">
    <property type="entry name" value="DUF296"/>
    <property type="match status" value="1"/>
</dbReference>
<protein>
    <recommendedName>
        <fullName evidence="7">AT-hook motif nuclear-localized protein</fullName>
    </recommendedName>
</protein>
<evidence type="ECO:0000256" key="1">
    <source>
        <dbReference type="ARBA" id="ARBA00003687"/>
    </source>
</evidence>
<keyword evidence="11" id="KW-1185">Reference proteome</keyword>
<feature type="region of interest" description="Disordered" evidence="8">
    <location>
        <begin position="19"/>
        <end position="51"/>
    </location>
</feature>
<dbReference type="SMART" id="SM00384">
    <property type="entry name" value="AT_hook"/>
    <property type="match status" value="2"/>
</dbReference>
<dbReference type="PANTHER" id="PTHR31500:SF9">
    <property type="entry name" value="AT-HOOK MOTIF NUCLEAR-LOCALIZED PROTEIN 9"/>
    <property type="match status" value="1"/>
</dbReference>
<keyword evidence="5 7" id="KW-0804">Transcription</keyword>
<dbReference type="Proteomes" id="UP000323000">
    <property type="component" value="Chromosome 4"/>
</dbReference>
<keyword evidence="3 7" id="KW-0805">Transcription regulation</keyword>
<dbReference type="InterPro" id="IPR005175">
    <property type="entry name" value="PPC_dom"/>
</dbReference>
<dbReference type="FunFam" id="3.30.1330.80:FF:000003">
    <property type="entry name" value="AT-hook motif nuclear-localized protein 1-like"/>
    <property type="match status" value="1"/>
</dbReference>
<proteinExistence type="predicted"/>
<evidence type="ECO:0000313" key="10">
    <source>
        <dbReference type="EMBL" id="TXG62854.1"/>
    </source>
</evidence>
<evidence type="ECO:0000256" key="2">
    <source>
        <dbReference type="ARBA" id="ARBA00004123"/>
    </source>
</evidence>
<evidence type="ECO:0000256" key="4">
    <source>
        <dbReference type="ARBA" id="ARBA00023125"/>
    </source>
</evidence>
<comment type="function">
    <text evidence="1 7">Transcription factor that specifically binds AT-rich DNA sequences related to the nuclear matrix attachment regions (MARs).</text>
</comment>
<dbReference type="EMBL" id="VAHF01000004">
    <property type="protein sequence ID" value="TXG62854.1"/>
    <property type="molecule type" value="Genomic_DNA"/>
</dbReference>
<evidence type="ECO:0000313" key="11">
    <source>
        <dbReference type="Proteomes" id="UP000323000"/>
    </source>
</evidence>
<dbReference type="GO" id="GO:0003680">
    <property type="term" value="F:minor groove of adenine-thymine-rich DNA binding"/>
    <property type="evidence" value="ECO:0007669"/>
    <property type="project" value="UniProtKB-UniRule"/>
</dbReference>
<evidence type="ECO:0000256" key="8">
    <source>
        <dbReference type="SAM" id="MobiDB-lite"/>
    </source>
</evidence>
<comment type="subcellular location">
    <subcellularLocation>
        <location evidence="2 7">Nucleus</location>
    </subcellularLocation>
</comment>
<dbReference type="GO" id="GO:0005634">
    <property type="term" value="C:nucleus"/>
    <property type="evidence" value="ECO:0007669"/>
    <property type="project" value="UniProtKB-SubCell"/>
</dbReference>
<reference evidence="11" key="1">
    <citation type="journal article" date="2019" name="Gigascience">
        <title>De novo genome assembly of the endangered Acer yangbiense, a plant species with extremely small populations endemic to Yunnan Province, China.</title>
        <authorList>
            <person name="Yang J."/>
            <person name="Wariss H.M."/>
            <person name="Tao L."/>
            <person name="Zhang R."/>
            <person name="Yun Q."/>
            <person name="Hollingsworth P."/>
            <person name="Dao Z."/>
            <person name="Luo G."/>
            <person name="Guo H."/>
            <person name="Ma Y."/>
            <person name="Sun W."/>
        </authorList>
    </citation>
    <scope>NUCLEOTIDE SEQUENCE [LARGE SCALE GENOMIC DNA]</scope>
    <source>
        <strain evidence="11">cv. Malutang</strain>
    </source>
</reference>
<name>A0A5C7I1A6_9ROSI</name>
<feature type="region of interest" description="Disordered" evidence="8">
    <location>
        <begin position="112"/>
        <end position="136"/>
    </location>
</feature>
<evidence type="ECO:0000259" key="9">
    <source>
        <dbReference type="PROSITE" id="PS51742"/>
    </source>
</evidence>
<accession>A0A5C7I1A6</accession>
<evidence type="ECO:0000256" key="5">
    <source>
        <dbReference type="ARBA" id="ARBA00023163"/>
    </source>
</evidence>
<feature type="region of interest" description="Disordered" evidence="8">
    <location>
        <begin position="305"/>
        <end position="353"/>
    </location>
</feature>
<organism evidence="10 11">
    <name type="scientific">Acer yangbiense</name>
    <dbReference type="NCBI Taxonomy" id="1000413"/>
    <lineage>
        <taxon>Eukaryota</taxon>
        <taxon>Viridiplantae</taxon>
        <taxon>Streptophyta</taxon>
        <taxon>Embryophyta</taxon>
        <taxon>Tracheophyta</taxon>
        <taxon>Spermatophyta</taxon>
        <taxon>Magnoliopsida</taxon>
        <taxon>eudicotyledons</taxon>
        <taxon>Gunneridae</taxon>
        <taxon>Pentapetalae</taxon>
        <taxon>rosids</taxon>
        <taxon>malvids</taxon>
        <taxon>Sapindales</taxon>
        <taxon>Sapindaceae</taxon>
        <taxon>Hippocastanoideae</taxon>
        <taxon>Acereae</taxon>
        <taxon>Acer</taxon>
    </lineage>
</organism>
<evidence type="ECO:0000256" key="6">
    <source>
        <dbReference type="ARBA" id="ARBA00023242"/>
    </source>
</evidence>
<feature type="compositionally biased region" description="Polar residues" evidence="8">
    <location>
        <begin position="324"/>
        <end position="345"/>
    </location>
</feature>
<keyword evidence="6 7" id="KW-0539">Nucleus</keyword>
<dbReference type="PANTHER" id="PTHR31500">
    <property type="entry name" value="AT-HOOK MOTIF NUCLEAR-LOCALIZED PROTEIN 9"/>
    <property type="match status" value="1"/>
</dbReference>
<dbReference type="SUPFAM" id="SSF117856">
    <property type="entry name" value="AF0104/ALDC/Ptd012-like"/>
    <property type="match status" value="1"/>
</dbReference>
<dbReference type="Gene3D" id="3.30.1330.80">
    <property type="entry name" value="Hypothetical protein, similar to alpha- acetolactate decarboxylase, domain 2"/>
    <property type="match status" value="1"/>
</dbReference>
<comment type="caution">
    <text evidence="10">The sequence shown here is derived from an EMBL/GenBank/DDBJ whole genome shotgun (WGS) entry which is preliminary data.</text>
</comment>
<feature type="region of interest" description="Disordered" evidence="8">
    <location>
        <begin position="71"/>
        <end position="100"/>
    </location>
</feature>
<dbReference type="OrthoDB" id="688543at2759"/>
<comment type="domain">
    <text evidence="7">The PPC domain mediates interactions between AHL proteins.</text>
</comment>
<dbReference type="Pfam" id="PF03479">
    <property type="entry name" value="PCC"/>
    <property type="match status" value="1"/>
</dbReference>
<feature type="compositionally biased region" description="Basic and acidic residues" evidence="8">
    <location>
        <begin position="308"/>
        <end position="323"/>
    </location>
</feature>
<feature type="compositionally biased region" description="Polar residues" evidence="8">
    <location>
        <begin position="41"/>
        <end position="51"/>
    </location>
</feature>
<dbReference type="PROSITE" id="PS51742">
    <property type="entry name" value="PPC"/>
    <property type="match status" value="1"/>
</dbReference>
<evidence type="ECO:0000256" key="7">
    <source>
        <dbReference type="RuleBase" id="RU367031"/>
    </source>
</evidence>